<protein>
    <submittedName>
        <fullName evidence="1">Uncharacterized protein</fullName>
    </submittedName>
</protein>
<sequence length="59" mass="6542">MDRPPSKTSIVQRLEDLCPSEQRFGSLLSFAPATSIWRTSCALDVHAKLIGRPSSKQLN</sequence>
<keyword evidence="2" id="KW-1185">Reference proteome</keyword>
<evidence type="ECO:0000313" key="2">
    <source>
        <dbReference type="Proteomes" id="UP001196413"/>
    </source>
</evidence>
<dbReference type="Proteomes" id="UP001196413">
    <property type="component" value="Unassembled WGS sequence"/>
</dbReference>
<dbReference type="EMBL" id="JAHQIW010002522">
    <property type="protein sequence ID" value="KAJ1355632.1"/>
    <property type="molecule type" value="Genomic_DNA"/>
</dbReference>
<dbReference type="AlphaFoldDB" id="A0AAD5QME3"/>
<comment type="caution">
    <text evidence="1">The sequence shown here is derived from an EMBL/GenBank/DDBJ whole genome shotgun (WGS) entry which is preliminary data.</text>
</comment>
<organism evidence="1 2">
    <name type="scientific">Parelaphostrongylus tenuis</name>
    <name type="common">Meningeal worm</name>
    <dbReference type="NCBI Taxonomy" id="148309"/>
    <lineage>
        <taxon>Eukaryota</taxon>
        <taxon>Metazoa</taxon>
        <taxon>Ecdysozoa</taxon>
        <taxon>Nematoda</taxon>
        <taxon>Chromadorea</taxon>
        <taxon>Rhabditida</taxon>
        <taxon>Rhabditina</taxon>
        <taxon>Rhabditomorpha</taxon>
        <taxon>Strongyloidea</taxon>
        <taxon>Metastrongylidae</taxon>
        <taxon>Parelaphostrongylus</taxon>
    </lineage>
</organism>
<reference evidence="1" key="1">
    <citation type="submission" date="2021-06" db="EMBL/GenBank/DDBJ databases">
        <title>Parelaphostrongylus tenuis whole genome reference sequence.</title>
        <authorList>
            <person name="Garwood T.J."/>
            <person name="Larsen P.A."/>
            <person name="Fountain-Jones N.M."/>
            <person name="Garbe J.R."/>
            <person name="Macchietto M.G."/>
            <person name="Kania S.A."/>
            <person name="Gerhold R.W."/>
            <person name="Richards J.E."/>
            <person name="Wolf T.M."/>
        </authorList>
    </citation>
    <scope>NUCLEOTIDE SEQUENCE</scope>
    <source>
        <strain evidence="1">MNPRO001-30</strain>
        <tissue evidence="1">Meninges</tissue>
    </source>
</reference>
<evidence type="ECO:0000313" key="1">
    <source>
        <dbReference type="EMBL" id="KAJ1355632.1"/>
    </source>
</evidence>
<accession>A0AAD5QME3</accession>
<name>A0AAD5QME3_PARTN</name>
<proteinExistence type="predicted"/>
<gene>
    <name evidence="1" type="ORF">KIN20_013119</name>
</gene>